<keyword evidence="11 12" id="KW-0407">Ion channel</keyword>
<dbReference type="GO" id="GO:0015271">
    <property type="term" value="F:outward rectifier potassium channel activity"/>
    <property type="evidence" value="ECO:0007669"/>
    <property type="project" value="TreeGrafter"/>
</dbReference>
<evidence type="ECO:0000256" key="7">
    <source>
        <dbReference type="ARBA" id="ARBA00022958"/>
    </source>
</evidence>
<feature type="transmembrane region" description="Helical" evidence="14">
    <location>
        <begin position="6"/>
        <end position="27"/>
    </location>
</feature>
<evidence type="ECO:0000256" key="4">
    <source>
        <dbReference type="ARBA" id="ARBA00022538"/>
    </source>
</evidence>
<feature type="domain" description="Potassium channel" evidence="15">
    <location>
        <begin position="78"/>
        <end position="140"/>
    </location>
</feature>
<dbReference type="OrthoDB" id="297496at2759"/>
<proteinExistence type="inferred from homology"/>
<feature type="region of interest" description="Disordered" evidence="13">
    <location>
        <begin position="257"/>
        <end position="290"/>
    </location>
</feature>
<dbReference type="GO" id="GO:0005886">
    <property type="term" value="C:plasma membrane"/>
    <property type="evidence" value="ECO:0007669"/>
    <property type="project" value="TreeGrafter"/>
</dbReference>
<dbReference type="PRINTS" id="PR01095">
    <property type="entry name" value="TASKCHANNEL"/>
</dbReference>
<evidence type="ECO:0000256" key="6">
    <source>
        <dbReference type="ARBA" id="ARBA00022826"/>
    </source>
</evidence>
<reference evidence="16" key="1">
    <citation type="submission" date="2022-08" db="UniProtKB">
        <authorList>
            <consortium name="EnsemblMetazoa"/>
        </authorList>
    </citation>
    <scope>IDENTIFICATION</scope>
    <source>
        <strain evidence="16">05x7-T-G4-1.051#20</strain>
    </source>
</reference>
<evidence type="ECO:0000256" key="9">
    <source>
        <dbReference type="ARBA" id="ARBA00023065"/>
    </source>
</evidence>
<name>A0A8W8I6X6_MAGGI</name>
<evidence type="ECO:0000256" key="2">
    <source>
        <dbReference type="ARBA" id="ARBA00006666"/>
    </source>
</evidence>
<evidence type="ECO:0000259" key="15">
    <source>
        <dbReference type="Pfam" id="PF07885"/>
    </source>
</evidence>
<dbReference type="EnsemblMetazoa" id="G12887.3">
    <property type="protein sequence ID" value="G12887.3:cds"/>
    <property type="gene ID" value="G12887"/>
</dbReference>
<keyword evidence="8 14" id="KW-1133">Transmembrane helix</keyword>
<dbReference type="GO" id="GO:0030322">
    <property type="term" value="P:stabilization of membrane potential"/>
    <property type="evidence" value="ECO:0007669"/>
    <property type="project" value="TreeGrafter"/>
</dbReference>
<organism evidence="16 17">
    <name type="scientific">Magallana gigas</name>
    <name type="common">Pacific oyster</name>
    <name type="synonym">Crassostrea gigas</name>
    <dbReference type="NCBI Taxonomy" id="29159"/>
    <lineage>
        <taxon>Eukaryota</taxon>
        <taxon>Metazoa</taxon>
        <taxon>Spiralia</taxon>
        <taxon>Lophotrochozoa</taxon>
        <taxon>Mollusca</taxon>
        <taxon>Bivalvia</taxon>
        <taxon>Autobranchia</taxon>
        <taxon>Pteriomorphia</taxon>
        <taxon>Ostreida</taxon>
        <taxon>Ostreoidea</taxon>
        <taxon>Ostreidae</taxon>
        <taxon>Magallana</taxon>
    </lineage>
</organism>
<dbReference type="PRINTS" id="PR01333">
    <property type="entry name" value="2POREKCHANEL"/>
</dbReference>
<dbReference type="PANTHER" id="PTHR11003">
    <property type="entry name" value="POTASSIUM CHANNEL, SUBFAMILY K"/>
    <property type="match status" value="1"/>
</dbReference>
<evidence type="ECO:0000313" key="17">
    <source>
        <dbReference type="Proteomes" id="UP000005408"/>
    </source>
</evidence>
<evidence type="ECO:0000256" key="11">
    <source>
        <dbReference type="ARBA" id="ARBA00023303"/>
    </source>
</evidence>
<keyword evidence="4" id="KW-0633">Potassium transport</keyword>
<feature type="transmembrane region" description="Helical" evidence="14">
    <location>
        <begin position="196"/>
        <end position="216"/>
    </location>
</feature>
<dbReference type="Gene3D" id="1.10.287.70">
    <property type="match status" value="1"/>
</dbReference>
<evidence type="ECO:0000256" key="10">
    <source>
        <dbReference type="ARBA" id="ARBA00023136"/>
    </source>
</evidence>
<feature type="transmembrane region" description="Helical" evidence="14">
    <location>
        <begin position="116"/>
        <end position="137"/>
    </location>
</feature>
<sequence length="290" mass="31500">METKTLLILITVVVVYVLIGGAVLYGIEHTNELQTQTTASATYFNFTGAVSSCVTTDQVRQFVTAIIQAYDDGVLVTDSQTSASQWDYASSTFFAMTAVTTIGYGNQAPATSGGKAFIVIYALLGIPIMGLVLAGLGEKLDGLLKPLKDKVFIKKNEKIDQLVKTLILVALILLVMSLIPAGIFAAIEGWSYGDAVYYTIITMTTIGFGDFVIGTSDNDYRALYKLLSSVWILLGLASVAMLLSNITDLYKRIAPESKTDDEEKDEKEKNENKESSEKEKPAETKDPIKA</sequence>
<dbReference type="Proteomes" id="UP000005408">
    <property type="component" value="Unassembled WGS sequence"/>
</dbReference>
<keyword evidence="10 14" id="KW-0472">Membrane</keyword>
<comment type="subcellular location">
    <subcellularLocation>
        <location evidence="1">Membrane</location>
        <topology evidence="1">Multi-pass membrane protein</topology>
    </subcellularLocation>
</comment>
<feature type="domain" description="Potassium channel" evidence="15">
    <location>
        <begin position="173"/>
        <end position="250"/>
    </location>
</feature>
<evidence type="ECO:0000256" key="5">
    <source>
        <dbReference type="ARBA" id="ARBA00022692"/>
    </source>
</evidence>
<dbReference type="KEGG" id="crg:105346306"/>
<feature type="transmembrane region" description="Helical" evidence="14">
    <location>
        <begin position="166"/>
        <end position="187"/>
    </location>
</feature>
<evidence type="ECO:0000256" key="3">
    <source>
        <dbReference type="ARBA" id="ARBA00022448"/>
    </source>
</evidence>
<keyword evidence="5 12" id="KW-0812">Transmembrane</keyword>
<feature type="compositionally biased region" description="Basic and acidic residues" evidence="13">
    <location>
        <begin position="266"/>
        <end position="290"/>
    </location>
</feature>
<keyword evidence="9 12" id="KW-0406">Ion transport</keyword>
<feature type="transmembrane region" description="Helical" evidence="14">
    <location>
        <begin position="222"/>
        <end position="243"/>
    </location>
</feature>
<dbReference type="InterPro" id="IPR003092">
    <property type="entry name" value="2pore_dom_K_chnl_TASK"/>
</dbReference>
<keyword evidence="6" id="KW-0631">Potassium channel</keyword>
<dbReference type="InterPro" id="IPR003280">
    <property type="entry name" value="2pore_dom_K_chnl"/>
</dbReference>
<dbReference type="PANTHER" id="PTHR11003:SF334">
    <property type="entry name" value="FI03418P"/>
    <property type="match status" value="1"/>
</dbReference>
<dbReference type="EnsemblMetazoa" id="G12887.2">
    <property type="protein sequence ID" value="G12887.2:cds"/>
    <property type="gene ID" value="G12887"/>
</dbReference>
<dbReference type="EnsemblMetazoa" id="G12887.1">
    <property type="protein sequence ID" value="G12887.1:cds"/>
    <property type="gene ID" value="G12887"/>
</dbReference>
<evidence type="ECO:0000256" key="13">
    <source>
        <dbReference type="SAM" id="MobiDB-lite"/>
    </source>
</evidence>
<dbReference type="GO" id="GO:0022841">
    <property type="term" value="F:potassium ion leak channel activity"/>
    <property type="evidence" value="ECO:0007669"/>
    <property type="project" value="TreeGrafter"/>
</dbReference>
<protein>
    <recommendedName>
        <fullName evidence="15">Potassium channel domain-containing protein</fullName>
    </recommendedName>
</protein>
<keyword evidence="7" id="KW-0630">Potassium</keyword>
<accession>A0A8W8I6X6</accession>
<dbReference type="SUPFAM" id="SSF81324">
    <property type="entry name" value="Voltage-gated potassium channels"/>
    <property type="match status" value="2"/>
</dbReference>
<evidence type="ECO:0000256" key="14">
    <source>
        <dbReference type="SAM" id="Phobius"/>
    </source>
</evidence>
<keyword evidence="3 12" id="KW-0813">Transport</keyword>
<keyword evidence="17" id="KW-1185">Reference proteome</keyword>
<dbReference type="AlphaFoldDB" id="A0A8W8I6X6"/>
<comment type="similarity">
    <text evidence="2 12">Belongs to the two pore domain potassium channel (TC 1.A.1.8) family.</text>
</comment>
<dbReference type="GeneID" id="105346306"/>
<dbReference type="Pfam" id="PF07885">
    <property type="entry name" value="Ion_trans_2"/>
    <property type="match status" value="2"/>
</dbReference>
<evidence type="ECO:0000256" key="8">
    <source>
        <dbReference type="ARBA" id="ARBA00022989"/>
    </source>
</evidence>
<dbReference type="InterPro" id="IPR013099">
    <property type="entry name" value="K_chnl_dom"/>
</dbReference>
<evidence type="ECO:0000313" key="16">
    <source>
        <dbReference type="EnsemblMetazoa" id="G12887.1:cds"/>
    </source>
</evidence>
<evidence type="ECO:0000256" key="12">
    <source>
        <dbReference type="RuleBase" id="RU003857"/>
    </source>
</evidence>
<evidence type="ECO:0000256" key="1">
    <source>
        <dbReference type="ARBA" id="ARBA00004141"/>
    </source>
</evidence>